<evidence type="ECO:0000313" key="2">
    <source>
        <dbReference type="Proteomes" id="UP001073122"/>
    </source>
</evidence>
<proteinExistence type="predicted"/>
<reference evidence="1" key="1">
    <citation type="submission" date="2022-10" db="EMBL/GenBank/DDBJ databases">
        <title>Chryseobacterium sp. nov., a novel bacterial species.</title>
        <authorList>
            <person name="Cao Y."/>
        </authorList>
    </citation>
    <scope>NUCLEOTIDE SEQUENCE</scope>
    <source>
        <strain evidence="1">CCTCC AB2015118</strain>
    </source>
</reference>
<organism evidence="1 2">
    <name type="scientific">Chryseobacterium formosus</name>
    <dbReference type="NCBI Taxonomy" id="1537363"/>
    <lineage>
        <taxon>Bacteria</taxon>
        <taxon>Pseudomonadati</taxon>
        <taxon>Bacteroidota</taxon>
        <taxon>Flavobacteriia</taxon>
        <taxon>Flavobacteriales</taxon>
        <taxon>Weeksellaceae</taxon>
        <taxon>Chryseobacterium group</taxon>
        <taxon>Chryseobacterium</taxon>
    </lineage>
</organism>
<protein>
    <submittedName>
        <fullName evidence="1">Uncharacterized protein</fullName>
    </submittedName>
</protein>
<sequence length="43" mass="4976">MDNKKTVATLNQDALQSTIIVSDQFEQLKSSYNKFERLEKTIV</sequence>
<evidence type="ECO:0000313" key="1">
    <source>
        <dbReference type="EMBL" id="MCX8526436.1"/>
    </source>
</evidence>
<dbReference type="Proteomes" id="UP001073122">
    <property type="component" value="Unassembled WGS sequence"/>
</dbReference>
<gene>
    <name evidence="1" type="ORF">OF897_21185</name>
</gene>
<accession>A0ABT3XXN9</accession>
<dbReference type="RefSeq" id="WP_267267664.1">
    <property type="nucleotide sequence ID" value="NZ_JAOVZW010000034.1"/>
</dbReference>
<keyword evidence="2" id="KW-1185">Reference proteome</keyword>
<name>A0ABT3XXN9_9FLAO</name>
<dbReference type="EMBL" id="JAOVZW010000034">
    <property type="protein sequence ID" value="MCX8526436.1"/>
    <property type="molecule type" value="Genomic_DNA"/>
</dbReference>
<comment type="caution">
    <text evidence="1">The sequence shown here is derived from an EMBL/GenBank/DDBJ whole genome shotgun (WGS) entry which is preliminary data.</text>
</comment>